<keyword evidence="4" id="KW-1185">Reference proteome</keyword>
<keyword evidence="2" id="KW-0472">Membrane</keyword>
<dbReference type="PANTHER" id="PTHR20921:SF0">
    <property type="entry name" value="TRANSMEMBRANE PROTEIN 222"/>
    <property type="match status" value="1"/>
</dbReference>
<gene>
    <name evidence="3" type="ORF">Dbus_chr2Lg290</name>
</gene>
<evidence type="ECO:0000313" key="3">
    <source>
        <dbReference type="EMBL" id="ALC38205.1"/>
    </source>
</evidence>
<feature type="compositionally biased region" description="Basic and acidic residues" evidence="1">
    <location>
        <begin position="14"/>
        <end position="28"/>
    </location>
</feature>
<reference evidence="3 4" key="1">
    <citation type="submission" date="2015-08" db="EMBL/GenBank/DDBJ databases">
        <title>Ancestral chromatin configuration constrains chromatin evolution on differentiating sex chromosomes in Drosophila.</title>
        <authorList>
            <person name="Zhou Q."/>
            <person name="Bachtrog D."/>
        </authorList>
    </citation>
    <scope>NUCLEOTIDE SEQUENCE [LARGE SCALE GENOMIC DNA]</scope>
    <source>
        <tissue evidence="3">Whole larvae</tissue>
    </source>
</reference>
<evidence type="ECO:0000256" key="2">
    <source>
        <dbReference type="SAM" id="Phobius"/>
    </source>
</evidence>
<dbReference type="STRING" id="30019.A0A0M4EDZ0"/>
<feature type="transmembrane region" description="Helical" evidence="2">
    <location>
        <begin position="177"/>
        <end position="194"/>
    </location>
</feature>
<dbReference type="Pfam" id="PF05608">
    <property type="entry name" value="RTE1"/>
    <property type="match status" value="1"/>
</dbReference>
<organism evidence="3 4">
    <name type="scientific">Drosophila busckii</name>
    <name type="common">Fruit fly</name>
    <dbReference type="NCBI Taxonomy" id="30019"/>
    <lineage>
        <taxon>Eukaryota</taxon>
        <taxon>Metazoa</taxon>
        <taxon>Ecdysozoa</taxon>
        <taxon>Arthropoda</taxon>
        <taxon>Hexapoda</taxon>
        <taxon>Insecta</taxon>
        <taxon>Pterygota</taxon>
        <taxon>Neoptera</taxon>
        <taxon>Endopterygota</taxon>
        <taxon>Diptera</taxon>
        <taxon>Brachycera</taxon>
        <taxon>Muscomorpha</taxon>
        <taxon>Ephydroidea</taxon>
        <taxon>Drosophilidae</taxon>
        <taxon>Drosophila</taxon>
    </lineage>
</organism>
<dbReference type="OMA" id="WANEIHF"/>
<dbReference type="EMBL" id="CP012523">
    <property type="protein sequence ID" value="ALC38205.1"/>
    <property type="molecule type" value="Genomic_DNA"/>
</dbReference>
<accession>A0A0M4EDZ0</accession>
<name>A0A0M4EDZ0_DROBS</name>
<protein>
    <submittedName>
        <fullName evidence="3">CG8372</fullName>
    </submittedName>
</protein>
<evidence type="ECO:0000313" key="4">
    <source>
        <dbReference type="Proteomes" id="UP000494163"/>
    </source>
</evidence>
<sequence length="195" mass="22323">MSNNTQQHQQQSEDIERAMGDGSDGDERVLERLPPIDTALDRYPFCIVWTPIPVLTWILPFIGHMGICMSNGIIRDFAGPYLVTEDNMAFGRPTRYMRLHPKNVEGGAYAWDEAVSKASVLYGTRMHNLFCDNCHSHVATALCNMRYKECNSWNMIILCFWLFVCGRYVGICGFIKTWLPFAVLLTLIILLVVYF</sequence>
<keyword evidence="2" id="KW-0812">Transmembrane</keyword>
<feature type="compositionally biased region" description="Polar residues" evidence="1">
    <location>
        <begin position="1"/>
        <end position="12"/>
    </location>
</feature>
<feature type="transmembrane region" description="Helical" evidence="2">
    <location>
        <begin position="153"/>
        <end position="171"/>
    </location>
</feature>
<dbReference type="PANTHER" id="PTHR20921">
    <property type="entry name" value="TRANSMEMBRANE PROTEIN 222"/>
    <property type="match status" value="1"/>
</dbReference>
<dbReference type="OrthoDB" id="267284at2759"/>
<keyword evidence="2" id="KW-1133">Transmembrane helix</keyword>
<dbReference type="InterPro" id="IPR008496">
    <property type="entry name" value="TMEM222/RTE1"/>
</dbReference>
<dbReference type="AlphaFoldDB" id="A0A0M4EDZ0"/>
<feature type="region of interest" description="Disordered" evidence="1">
    <location>
        <begin position="1"/>
        <end position="28"/>
    </location>
</feature>
<dbReference type="Proteomes" id="UP000494163">
    <property type="component" value="Chromosome 2L"/>
</dbReference>
<evidence type="ECO:0000256" key="1">
    <source>
        <dbReference type="SAM" id="MobiDB-lite"/>
    </source>
</evidence>
<proteinExistence type="predicted"/>